<sequence>MSDDARPAATPAPAAAGPAATAPEAAQIDVGRILRIATEVVAPITLITALLYFFGLKQMTFFYGWFGVEISSLRMTTADYLLLAQDGLLVPLIVVSAGVLVTLWVRGRVTGAALGPRTKALAEQIVAGLGGLLTVFGLAQAFWPGLGLAGWVPAWVAPLCLAGGVLVLGAVVRRRRRTHPAWRTPAEPARLAEWGAGFALVAVALFWAAGNYSAAVGTARAHQFVRELPASPGVVVRSTTDLGIAAPGVTAAACPGDGYRYRYDGMVLMIASADRYLLVPRDWTPDASAVIAVPVSDDVRLDHLAPPADGRRTTTPADPCAAPPEGG</sequence>
<feature type="transmembrane region" description="Helical" evidence="2">
    <location>
        <begin position="88"/>
        <end position="105"/>
    </location>
</feature>
<evidence type="ECO:0000256" key="2">
    <source>
        <dbReference type="SAM" id="Phobius"/>
    </source>
</evidence>
<protein>
    <submittedName>
        <fullName evidence="3">Uncharacterized protein</fullName>
    </submittedName>
</protein>
<feature type="compositionally biased region" description="Low complexity" evidence="1">
    <location>
        <begin position="7"/>
        <end position="20"/>
    </location>
</feature>
<feature type="compositionally biased region" description="Low complexity" evidence="1">
    <location>
        <begin position="313"/>
        <end position="327"/>
    </location>
</feature>
<evidence type="ECO:0000256" key="1">
    <source>
        <dbReference type="SAM" id="MobiDB-lite"/>
    </source>
</evidence>
<organism evidence="3 4">
    <name type="scientific">Myceligenerans crystallogenes</name>
    <dbReference type="NCBI Taxonomy" id="316335"/>
    <lineage>
        <taxon>Bacteria</taxon>
        <taxon>Bacillati</taxon>
        <taxon>Actinomycetota</taxon>
        <taxon>Actinomycetes</taxon>
        <taxon>Micrococcales</taxon>
        <taxon>Promicromonosporaceae</taxon>
        <taxon>Myceligenerans</taxon>
    </lineage>
</organism>
<keyword evidence="2" id="KW-1133">Transmembrane helix</keyword>
<dbReference type="Proteomes" id="UP001501094">
    <property type="component" value="Unassembled WGS sequence"/>
</dbReference>
<feature type="transmembrane region" description="Helical" evidence="2">
    <location>
        <begin position="40"/>
        <end position="68"/>
    </location>
</feature>
<name>A0ABN2NEK2_9MICO</name>
<reference evidence="3 4" key="1">
    <citation type="journal article" date="2019" name="Int. J. Syst. Evol. Microbiol.">
        <title>The Global Catalogue of Microorganisms (GCM) 10K type strain sequencing project: providing services to taxonomists for standard genome sequencing and annotation.</title>
        <authorList>
            <consortium name="The Broad Institute Genomics Platform"/>
            <consortium name="The Broad Institute Genome Sequencing Center for Infectious Disease"/>
            <person name="Wu L."/>
            <person name="Ma J."/>
        </authorList>
    </citation>
    <scope>NUCLEOTIDE SEQUENCE [LARGE SCALE GENOMIC DNA]</scope>
    <source>
        <strain evidence="3 4">JCM 14326</strain>
    </source>
</reference>
<feature type="region of interest" description="Disordered" evidence="1">
    <location>
        <begin position="1"/>
        <end position="20"/>
    </location>
</feature>
<feature type="transmembrane region" description="Helical" evidence="2">
    <location>
        <begin position="149"/>
        <end position="171"/>
    </location>
</feature>
<gene>
    <name evidence="3" type="ORF">GCM10009751_25010</name>
</gene>
<feature type="transmembrane region" description="Helical" evidence="2">
    <location>
        <begin position="191"/>
        <end position="210"/>
    </location>
</feature>
<dbReference type="RefSeq" id="WP_344103299.1">
    <property type="nucleotide sequence ID" value="NZ_BAAANL010000005.1"/>
</dbReference>
<evidence type="ECO:0000313" key="4">
    <source>
        <dbReference type="Proteomes" id="UP001501094"/>
    </source>
</evidence>
<accession>A0ABN2NEK2</accession>
<keyword evidence="2" id="KW-0812">Transmembrane</keyword>
<keyword evidence="2" id="KW-0472">Membrane</keyword>
<evidence type="ECO:0000313" key="3">
    <source>
        <dbReference type="EMBL" id="GAA1865896.1"/>
    </source>
</evidence>
<keyword evidence="4" id="KW-1185">Reference proteome</keyword>
<feature type="region of interest" description="Disordered" evidence="1">
    <location>
        <begin position="302"/>
        <end position="327"/>
    </location>
</feature>
<comment type="caution">
    <text evidence="3">The sequence shown here is derived from an EMBL/GenBank/DDBJ whole genome shotgun (WGS) entry which is preliminary data.</text>
</comment>
<dbReference type="EMBL" id="BAAANL010000005">
    <property type="protein sequence ID" value="GAA1865896.1"/>
    <property type="molecule type" value="Genomic_DNA"/>
</dbReference>
<proteinExistence type="predicted"/>
<feature type="transmembrane region" description="Helical" evidence="2">
    <location>
        <begin position="125"/>
        <end position="143"/>
    </location>
</feature>